<organism evidence="3 4">
    <name type="scientific">Nocardioides daedukensis</name>
    <dbReference type="NCBI Taxonomy" id="634462"/>
    <lineage>
        <taxon>Bacteria</taxon>
        <taxon>Bacillati</taxon>
        <taxon>Actinomycetota</taxon>
        <taxon>Actinomycetes</taxon>
        <taxon>Propionibacteriales</taxon>
        <taxon>Nocardioidaceae</taxon>
        <taxon>Nocardioides</taxon>
    </lineage>
</organism>
<evidence type="ECO:0000313" key="4">
    <source>
        <dbReference type="Proteomes" id="UP000540656"/>
    </source>
</evidence>
<dbReference type="SUPFAM" id="SSF53474">
    <property type="entry name" value="alpha/beta-Hydrolases"/>
    <property type="match status" value="1"/>
</dbReference>
<feature type="domain" description="AB hydrolase-1" evidence="2">
    <location>
        <begin position="111"/>
        <end position="343"/>
    </location>
</feature>
<dbReference type="Proteomes" id="UP000540656">
    <property type="component" value="Unassembled WGS sequence"/>
</dbReference>
<dbReference type="InterPro" id="IPR051321">
    <property type="entry name" value="PHA/PHB_synthase"/>
</dbReference>
<keyword evidence="4" id="KW-1185">Reference proteome</keyword>
<dbReference type="PANTHER" id="PTHR36837:SF2">
    <property type="entry name" value="POLY(3-HYDROXYALKANOATE) POLYMERASE SUBUNIT PHAC"/>
    <property type="match status" value="1"/>
</dbReference>
<dbReference type="EMBL" id="JACCAA010000001">
    <property type="protein sequence ID" value="NYG59988.1"/>
    <property type="molecule type" value="Genomic_DNA"/>
</dbReference>
<feature type="compositionally biased region" description="Basic residues" evidence="1">
    <location>
        <begin position="386"/>
        <end position="407"/>
    </location>
</feature>
<accession>A0A7Y9S4R0</accession>
<name>A0A7Y9S4R0_9ACTN</name>
<proteinExistence type="predicted"/>
<evidence type="ECO:0000256" key="1">
    <source>
        <dbReference type="SAM" id="MobiDB-lite"/>
    </source>
</evidence>
<gene>
    <name evidence="3" type="ORF">BJ980_002911</name>
</gene>
<evidence type="ECO:0000259" key="2">
    <source>
        <dbReference type="Pfam" id="PF12697"/>
    </source>
</evidence>
<evidence type="ECO:0000313" key="3">
    <source>
        <dbReference type="EMBL" id="NYG59988.1"/>
    </source>
</evidence>
<dbReference type="Pfam" id="PF12697">
    <property type="entry name" value="Abhydrolase_6"/>
    <property type="match status" value="1"/>
</dbReference>
<feature type="region of interest" description="Disordered" evidence="1">
    <location>
        <begin position="367"/>
        <end position="433"/>
    </location>
</feature>
<dbReference type="InterPro" id="IPR000073">
    <property type="entry name" value="AB_hydrolase_1"/>
</dbReference>
<keyword evidence="3" id="KW-0012">Acyltransferase</keyword>
<protein>
    <submittedName>
        <fullName evidence="3">Polyhydroxyalkanoate synthase</fullName>
        <ecNumber evidence="3">2.3.1.-</ecNumber>
    </submittedName>
</protein>
<reference evidence="3 4" key="1">
    <citation type="submission" date="2020-07" db="EMBL/GenBank/DDBJ databases">
        <title>Sequencing the genomes of 1000 actinobacteria strains.</title>
        <authorList>
            <person name="Klenk H.-P."/>
        </authorList>
    </citation>
    <scope>NUCLEOTIDE SEQUENCE [LARGE SCALE GENOMIC DNA]</scope>
    <source>
        <strain evidence="3 4">DSM 23819</strain>
    </source>
</reference>
<feature type="compositionally biased region" description="Low complexity" evidence="1">
    <location>
        <begin position="374"/>
        <end position="385"/>
    </location>
</feature>
<dbReference type="GO" id="GO:0016746">
    <property type="term" value="F:acyltransferase activity"/>
    <property type="evidence" value="ECO:0007669"/>
    <property type="project" value="UniProtKB-KW"/>
</dbReference>
<sequence length="433" mass="46822">MDLIPKPDQVVSAAGNVAHKMFYGGVADLRKMPRTLIDEGMLRQVYHYRPAGTTKTTGDPVLLVTPLAAPSICFDLRRGCSLVEHLVTQGRSTYLVEYGEVSFRDRNLGMEHWIDEVMPEAIRATSAHAGGRPVHVIGWSLGGIFMTLAAADNADLPIASMTIIGSPFDVAKVPLVAPLRPLVRFADGPMFGGITKSGRGPVQRVYQVMGGAPKPLVRWAFQLSAAQKLISKPMVKLQNLDDTDFLAQLEAVDNFTANMIAYPGRTFGQLYHRFFKTNDLKYGYFEFGDRRIEIANIDKPVLVFGGETDGIAPVACVQAVVPLLTGSPEVRFEVVPGGHLGMLTGRSARETTWKFIDSWISKWSSDRPEAADEPAAPAKKAPAKSAAKKTPAKKATAKKTAAKKAKPGARDAASIGSSPTRRYGSGSSRSLAK</sequence>
<dbReference type="PANTHER" id="PTHR36837">
    <property type="entry name" value="POLY(3-HYDROXYALKANOATE) POLYMERASE SUBUNIT PHAC"/>
    <property type="match status" value="1"/>
</dbReference>
<dbReference type="Gene3D" id="3.40.50.1820">
    <property type="entry name" value="alpha/beta hydrolase"/>
    <property type="match status" value="1"/>
</dbReference>
<dbReference type="InterPro" id="IPR029058">
    <property type="entry name" value="AB_hydrolase_fold"/>
</dbReference>
<feature type="compositionally biased region" description="Polar residues" evidence="1">
    <location>
        <begin position="415"/>
        <end position="433"/>
    </location>
</feature>
<dbReference type="EC" id="2.3.1.-" evidence="3"/>
<dbReference type="RefSeq" id="WP_218855529.1">
    <property type="nucleotide sequence ID" value="NZ_JACCAA010000001.1"/>
</dbReference>
<comment type="caution">
    <text evidence="3">The sequence shown here is derived from an EMBL/GenBank/DDBJ whole genome shotgun (WGS) entry which is preliminary data.</text>
</comment>
<dbReference type="AlphaFoldDB" id="A0A7Y9S4R0"/>
<keyword evidence="3" id="KW-0808">Transferase</keyword>